<comment type="caution">
    <text evidence="2">The sequence shown here is derived from an EMBL/GenBank/DDBJ whole genome shotgun (WGS) entry which is preliminary data.</text>
</comment>
<dbReference type="Proteomes" id="UP000518266">
    <property type="component" value="Unassembled WGS sequence"/>
</dbReference>
<keyword evidence="3" id="KW-1185">Reference proteome</keyword>
<reference evidence="2 3" key="1">
    <citation type="submission" date="2020-03" db="EMBL/GenBank/DDBJ databases">
        <title>Dissostichus mawsoni Genome sequencing and assembly.</title>
        <authorList>
            <person name="Park H."/>
        </authorList>
    </citation>
    <scope>NUCLEOTIDE SEQUENCE [LARGE SCALE GENOMIC DNA]</scope>
    <source>
        <strain evidence="2">DM0001</strain>
        <tissue evidence="2">Muscle</tissue>
    </source>
</reference>
<protein>
    <submittedName>
        <fullName evidence="2">Uncharacterized protein</fullName>
    </submittedName>
</protein>
<dbReference type="EMBL" id="JAAKFY010000003">
    <property type="protein sequence ID" value="KAF3859714.1"/>
    <property type="molecule type" value="Genomic_DNA"/>
</dbReference>
<proteinExistence type="predicted"/>
<feature type="region of interest" description="Disordered" evidence="1">
    <location>
        <begin position="79"/>
        <end position="105"/>
    </location>
</feature>
<sequence>MEVSSFSSSSVPASPWKSLSYSGSGSWSGSCKVSAGDRWDWKQASVRFLFPRPLGLGKLRTDALDDCLENWSENCRPEVWRGGGASNETPLVPAGSGSNRRKSWS</sequence>
<accession>A0A7J5ZD19</accession>
<evidence type="ECO:0000256" key="1">
    <source>
        <dbReference type="SAM" id="MobiDB-lite"/>
    </source>
</evidence>
<dbReference type="AlphaFoldDB" id="A0A7J5ZD19"/>
<organism evidence="2 3">
    <name type="scientific">Dissostichus mawsoni</name>
    <name type="common">Antarctic cod</name>
    <dbReference type="NCBI Taxonomy" id="36200"/>
    <lineage>
        <taxon>Eukaryota</taxon>
        <taxon>Metazoa</taxon>
        <taxon>Chordata</taxon>
        <taxon>Craniata</taxon>
        <taxon>Vertebrata</taxon>
        <taxon>Euteleostomi</taxon>
        <taxon>Actinopterygii</taxon>
        <taxon>Neopterygii</taxon>
        <taxon>Teleostei</taxon>
        <taxon>Neoteleostei</taxon>
        <taxon>Acanthomorphata</taxon>
        <taxon>Eupercaria</taxon>
        <taxon>Perciformes</taxon>
        <taxon>Notothenioidei</taxon>
        <taxon>Nototheniidae</taxon>
        <taxon>Dissostichus</taxon>
    </lineage>
</organism>
<gene>
    <name evidence="2" type="ORF">F7725_022113</name>
</gene>
<name>A0A7J5ZD19_DISMA</name>
<evidence type="ECO:0000313" key="3">
    <source>
        <dbReference type="Proteomes" id="UP000518266"/>
    </source>
</evidence>
<feature type="region of interest" description="Disordered" evidence="1">
    <location>
        <begin position="1"/>
        <end position="33"/>
    </location>
</feature>
<evidence type="ECO:0000313" key="2">
    <source>
        <dbReference type="EMBL" id="KAF3859714.1"/>
    </source>
</evidence>